<sequence length="360" mass="39351">MPLLQLPPEILTHVMDHVGSSYFQQDPGRLTISKRWFIFARAACFDDLRLTRGSLRRLLSSRYVGESLPLISMNLESLDLDLEVVLSETETTTPPTGEPLTPLPDAGAADASDEDEHLAQAQLAAREAFNDDLARLAPVANKSQKLRTVRIQGVGRYSEVLHRCAFVPPATIGALLSAENLTVLELDLFGVFLTGRQFDRRHDYHVCTTIGALLTQLTRLRLRMYSICTEALRPQTPDDGLRLSEVVVNLGMYNDSPAKTSVSHATSCAGGGVLKLAADMQAQAAALAARMASPKTVRVLTYGLPHLKVQATDVLTGKKMILEDGMGWEDDGEPEVEDVGPDSEPESEVTSLEWSEPSNE</sequence>
<comment type="caution">
    <text evidence="1">The sequence shown here is derived from an EMBL/GenBank/DDBJ whole genome shotgun (WGS) entry which is preliminary data.</text>
</comment>
<protein>
    <submittedName>
        <fullName evidence="1">Uncharacterized protein</fullName>
    </submittedName>
</protein>
<name>A0ACC0V7N9_9HYPO</name>
<reference evidence="1" key="1">
    <citation type="submission" date="2022-10" db="EMBL/GenBank/DDBJ databases">
        <title>Complete Genome of Trichothecium roseum strain YXFP-22015, a Plant Pathogen Isolated from Citrus.</title>
        <authorList>
            <person name="Wang Y."/>
            <person name="Zhu L."/>
        </authorList>
    </citation>
    <scope>NUCLEOTIDE SEQUENCE</scope>
    <source>
        <strain evidence="1">YXFP-22015</strain>
    </source>
</reference>
<accession>A0ACC0V7N9</accession>
<dbReference type="Proteomes" id="UP001163324">
    <property type="component" value="Chromosome 3"/>
</dbReference>
<gene>
    <name evidence="1" type="ORF">N3K66_003546</name>
</gene>
<keyword evidence="2" id="KW-1185">Reference proteome</keyword>
<evidence type="ECO:0000313" key="2">
    <source>
        <dbReference type="Proteomes" id="UP001163324"/>
    </source>
</evidence>
<organism evidence="1 2">
    <name type="scientific">Trichothecium roseum</name>
    <dbReference type="NCBI Taxonomy" id="47278"/>
    <lineage>
        <taxon>Eukaryota</taxon>
        <taxon>Fungi</taxon>
        <taxon>Dikarya</taxon>
        <taxon>Ascomycota</taxon>
        <taxon>Pezizomycotina</taxon>
        <taxon>Sordariomycetes</taxon>
        <taxon>Hypocreomycetidae</taxon>
        <taxon>Hypocreales</taxon>
        <taxon>Hypocreales incertae sedis</taxon>
        <taxon>Trichothecium</taxon>
    </lineage>
</organism>
<proteinExistence type="predicted"/>
<dbReference type="EMBL" id="CM047942">
    <property type="protein sequence ID" value="KAI9901729.1"/>
    <property type="molecule type" value="Genomic_DNA"/>
</dbReference>
<evidence type="ECO:0000313" key="1">
    <source>
        <dbReference type="EMBL" id="KAI9901729.1"/>
    </source>
</evidence>